<dbReference type="Gene3D" id="3.40.960.10">
    <property type="entry name" value="VSR Endonuclease"/>
    <property type="match status" value="1"/>
</dbReference>
<reference evidence="5 6" key="1">
    <citation type="submission" date="2024-06" db="EMBL/GenBank/DDBJ databases">
        <title>Chitinophaga defluvii sp. nov., isolated from municipal sewage.</title>
        <authorList>
            <person name="Zhang L."/>
        </authorList>
    </citation>
    <scope>NUCLEOTIDE SEQUENCE [LARGE SCALE GENOMIC DNA]</scope>
    <source>
        <strain evidence="5 6">H8</strain>
    </source>
</reference>
<dbReference type="InterPro" id="IPR041677">
    <property type="entry name" value="DNA2/NAM7_AAA_11"/>
</dbReference>
<feature type="domain" description="Restriction endonuclease type II-like" evidence="4">
    <location>
        <begin position="1242"/>
        <end position="1338"/>
    </location>
</feature>
<feature type="domain" description="DNA2/NAM7 helicase helicase" evidence="2">
    <location>
        <begin position="294"/>
        <end position="391"/>
    </location>
</feature>
<dbReference type="Pfam" id="PF13195">
    <property type="entry name" value="DUF4011"/>
    <property type="match status" value="1"/>
</dbReference>
<evidence type="ECO:0000259" key="1">
    <source>
        <dbReference type="Pfam" id="PF11784"/>
    </source>
</evidence>
<dbReference type="PANTHER" id="PTHR10887:SF530">
    <property type="entry name" value="SUPERFAMILY I DNA HELICASES"/>
    <property type="match status" value="1"/>
</dbReference>
<gene>
    <name evidence="5" type="ORF">ABR189_17550</name>
</gene>
<name>A0ABV2T860_9BACT</name>
<dbReference type="Pfam" id="PF11784">
    <property type="entry name" value="DUF3320"/>
    <property type="match status" value="1"/>
</dbReference>
<dbReference type="Proteomes" id="UP001549749">
    <property type="component" value="Unassembled WGS sequence"/>
</dbReference>
<dbReference type="Pfam" id="PF13087">
    <property type="entry name" value="AAA_12"/>
    <property type="match status" value="1"/>
</dbReference>
<organism evidence="5 6">
    <name type="scientific">Chitinophaga defluvii</name>
    <dbReference type="NCBI Taxonomy" id="3163343"/>
    <lineage>
        <taxon>Bacteria</taxon>
        <taxon>Pseudomonadati</taxon>
        <taxon>Bacteroidota</taxon>
        <taxon>Chitinophagia</taxon>
        <taxon>Chitinophagales</taxon>
        <taxon>Chitinophagaceae</taxon>
        <taxon>Chitinophaga</taxon>
    </lineage>
</organism>
<dbReference type="InterPro" id="IPR021754">
    <property type="entry name" value="DUF3320"/>
</dbReference>
<dbReference type="EMBL" id="JBEXAC010000002">
    <property type="protein sequence ID" value="MET6999197.1"/>
    <property type="molecule type" value="Genomic_DNA"/>
</dbReference>
<dbReference type="InterPro" id="IPR027417">
    <property type="entry name" value="P-loop_NTPase"/>
</dbReference>
<dbReference type="Pfam" id="PF18741">
    <property type="entry name" value="MTES_1575"/>
    <property type="match status" value="1"/>
</dbReference>
<protein>
    <submittedName>
        <fullName evidence="5">DUF3320 domain-containing protein</fullName>
    </submittedName>
</protein>
<keyword evidence="6" id="KW-1185">Reference proteome</keyword>
<evidence type="ECO:0000259" key="4">
    <source>
        <dbReference type="Pfam" id="PF18741"/>
    </source>
</evidence>
<feature type="domain" description="DNA2/NAM7 helicase helicase" evidence="2">
    <location>
        <begin position="940"/>
        <end position="981"/>
    </location>
</feature>
<dbReference type="RefSeq" id="WP_354661765.1">
    <property type="nucleotide sequence ID" value="NZ_JBEXAC010000002.1"/>
</dbReference>
<feature type="domain" description="DNA2/NAM7 helicase-like C-terminal" evidence="3">
    <location>
        <begin position="1009"/>
        <end position="1196"/>
    </location>
</feature>
<dbReference type="SUPFAM" id="SSF52540">
    <property type="entry name" value="P-loop containing nucleoside triphosphate hydrolases"/>
    <property type="match status" value="1"/>
</dbReference>
<evidence type="ECO:0000259" key="2">
    <source>
        <dbReference type="Pfam" id="PF13086"/>
    </source>
</evidence>
<accession>A0ABV2T860</accession>
<evidence type="ECO:0000313" key="6">
    <source>
        <dbReference type="Proteomes" id="UP001549749"/>
    </source>
</evidence>
<evidence type="ECO:0000313" key="5">
    <source>
        <dbReference type="EMBL" id="MET6999197.1"/>
    </source>
</evidence>
<dbReference type="InterPro" id="IPR047187">
    <property type="entry name" value="SF1_C_Upf1"/>
</dbReference>
<dbReference type="PANTHER" id="PTHR10887">
    <property type="entry name" value="DNA2/NAM7 HELICASE FAMILY"/>
    <property type="match status" value="1"/>
</dbReference>
<proteinExistence type="predicted"/>
<dbReference type="Pfam" id="PF13086">
    <property type="entry name" value="AAA_11"/>
    <property type="match status" value="2"/>
</dbReference>
<dbReference type="InterPro" id="IPR049468">
    <property type="entry name" value="Restrct_endonuc-II-like_dom"/>
</dbReference>
<dbReference type="SUPFAM" id="SSF52980">
    <property type="entry name" value="Restriction endonuclease-like"/>
    <property type="match status" value="1"/>
</dbReference>
<sequence>MQESTLSKLEASRKELLDLGLRNPLLNYKLPASRGLQIVQERSADIYDILVKQGKAMTFLGKAVKPGQEEVTDLPELTLAAQEEAFTDTKLQTNETEVMLQTRLLNTYYAARTSLEEQGINILYISLGMLHWYEAPGSEETRQAPLILIPVSLERSSASERFRLRYTGGEVEMNLSLQAKLKNEFGVALPDIPEPDDFVTNNYIGDIAAAIKGLTNWKVEKDTIALGFFSFGKFMIYHDLDSNKWPADNNPCEHPILHALFNEGFRDLPPTSSEDAFIDEDTKADELYQVVDADSSQLLAMLAVQEGRNLVIQGPPGTGKSQTITNLIANAIGEGKKVLFVAEKMAALEVVKRRLDNINLGEACLELHSHKANKKELHQELRRVLELGKPALAQLQEEVSLFDGYRKELNSYCKAVNEEIEKSGLSTQKIIGYLLQLKTTLGEVVLPRIPLPGIENWNALKMKRAEALAERIQSRLKEIGVPAGLLFWGSQLKVMLPNEQDIVLPILQQALHAIQALQEESAVIAGHLGLPVAATRGESSRLALVAELAAQQPGLKDSNIYHNSWLAQQEEIKSLLATGERLSQLRKSYETIFLDIAWEQPVLEIRTHLLASGDKWYKFLIGTYNRSKQQLAALCKTPLPEGNSERLQYIDAILEAQQLEKVIREQEPLAKELFGSQWKKGNTDWPVIAAIATYLAMVHEYIQTDKCPKELLTYLQKNEPATVAKGYHTTLQSKLLEHASATGTVLTKLNFDESVRFTDGIQLRERLYEEQKTLLNDWIQRFPEIQQVTGWNNLAATAEAEQLLVLIDTVIHWPEAKELLKPALQKTWYEYLLERSVNKQDALRQFERSTHEEAIQQFKKLDIVNLQYNRARTALKHWDGVPKIEAGGQVNVLRTEFNKKARHMPIRKLMQEAGLAIQAIKPVFMMSPLSIANFLPPGAMEFDLVIFDEASQVRPVDALGALLRGKQLVVVGDSKQLPPTSFFDSLIKDVDDEENVTADIQSILGMCDAQGAPQRMLRWHYRSKHESLISLSNHEFYENKLVIFPSPGSRERLGLVFHHLAGTAYDRGRTRTNPKEAIAVANAVVEHARKNPKLSLGVVAFSTAQMQAIQDVLERERRKSPEIEAFFKQHTQEPFFVKNLENVQGDERDVIFISVGYGRTEEGYVSMSFGPINNDGGERRLNVLITRAKLRCEIFTNLTADDIDSNRTKSHGVKALKSFLYFAQHGRLGVPQESGKPADSPFEENVAAHLTRLGYTVRKQVGSYGFYLDLAIVDPANPGRYILGIECDGASYHAARSTRDRDRLRQQMLENIGWKICRIWSTDWFRNPERELSRLVSVIEKAMEITALDDAEPADELPADTGIIREEKEVTAPDIPLYEVATLPADIAQQEFHLHSVGRLSYWLESVVKVESPVHFDEAARRMVEAAGVARVGTRIKESIKMAVDFAAANGNIAVKGDFLWDGNMVTPVLRNRLHLPAPSRKLSYIAPEEVFLALEKIVRESIAIQPEAAIPFVVKLFGFSRVTEEMRTSMMELIKAGIDQKIIYQDGEWLKHSIN</sequence>
<dbReference type="InterPro" id="IPR011335">
    <property type="entry name" value="Restrct_endonuc-II-like"/>
</dbReference>
<dbReference type="InterPro" id="IPR041679">
    <property type="entry name" value="DNA2/NAM7-like_C"/>
</dbReference>
<dbReference type="InterPro" id="IPR025103">
    <property type="entry name" value="DUF4011"/>
</dbReference>
<dbReference type="CDD" id="cd18808">
    <property type="entry name" value="SF1_C_Upf1"/>
    <property type="match status" value="1"/>
</dbReference>
<feature type="domain" description="DUF3320" evidence="1">
    <location>
        <begin position="1391"/>
        <end position="1438"/>
    </location>
</feature>
<dbReference type="InterPro" id="IPR045055">
    <property type="entry name" value="DNA2/NAM7-like"/>
</dbReference>
<comment type="caution">
    <text evidence="5">The sequence shown here is derived from an EMBL/GenBank/DDBJ whole genome shotgun (WGS) entry which is preliminary data.</text>
</comment>
<evidence type="ECO:0000259" key="3">
    <source>
        <dbReference type="Pfam" id="PF13087"/>
    </source>
</evidence>
<dbReference type="Gene3D" id="3.40.50.300">
    <property type="entry name" value="P-loop containing nucleotide triphosphate hydrolases"/>
    <property type="match status" value="3"/>
</dbReference>